<dbReference type="InterPro" id="IPR010573">
    <property type="entry name" value="MFS_Str1/Tri12-like"/>
</dbReference>
<dbReference type="Proteomes" id="UP001358417">
    <property type="component" value="Unassembled WGS sequence"/>
</dbReference>
<dbReference type="SUPFAM" id="SSF103473">
    <property type="entry name" value="MFS general substrate transporter"/>
    <property type="match status" value="1"/>
</dbReference>
<accession>A0AAV9NT98</accession>
<protein>
    <recommendedName>
        <fullName evidence="9">Major facilitator superfamily (MFS) profile domain-containing protein</fullName>
    </recommendedName>
</protein>
<keyword evidence="3 6" id="KW-0812">Transmembrane</keyword>
<feature type="transmembrane region" description="Helical" evidence="6">
    <location>
        <begin position="191"/>
        <end position="217"/>
    </location>
</feature>
<evidence type="ECO:0000313" key="8">
    <source>
        <dbReference type="Proteomes" id="UP001358417"/>
    </source>
</evidence>
<organism evidence="7 8">
    <name type="scientific">Exophiala bonariae</name>
    <dbReference type="NCBI Taxonomy" id="1690606"/>
    <lineage>
        <taxon>Eukaryota</taxon>
        <taxon>Fungi</taxon>
        <taxon>Dikarya</taxon>
        <taxon>Ascomycota</taxon>
        <taxon>Pezizomycotina</taxon>
        <taxon>Eurotiomycetes</taxon>
        <taxon>Chaetothyriomycetidae</taxon>
        <taxon>Chaetothyriales</taxon>
        <taxon>Herpotrichiellaceae</taxon>
        <taxon>Exophiala</taxon>
    </lineage>
</organism>
<dbReference type="AlphaFoldDB" id="A0AAV9NT98"/>
<dbReference type="EMBL" id="JAVRRD010000001">
    <property type="protein sequence ID" value="KAK5064312.1"/>
    <property type="molecule type" value="Genomic_DNA"/>
</dbReference>
<feature type="transmembrane region" description="Helical" evidence="6">
    <location>
        <begin position="66"/>
        <end position="89"/>
    </location>
</feature>
<dbReference type="GO" id="GO:0005886">
    <property type="term" value="C:plasma membrane"/>
    <property type="evidence" value="ECO:0007669"/>
    <property type="project" value="TreeGrafter"/>
</dbReference>
<feature type="transmembrane region" description="Helical" evidence="6">
    <location>
        <begin position="257"/>
        <end position="275"/>
    </location>
</feature>
<evidence type="ECO:0008006" key="9">
    <source>
        <dbReference type="Google" id="ProtNLM"/>
    </source>
</evidence>
<dbReference type="RefSeq" id="XP_064711636.1">
    <property type="nucleotide sequence ID" value="XM_064843776.1"/>
</dbReference>
<comment type="subcellular location">
    <subcellularLocation>
        <location evidence="1">Membrane</location>
        <topology evidence="1">Multi-pass membrane protein</topology>
    </subcellularLocation>
</comment>
<dbReference type="PANTHER" id="PTHR23501:SF195">
    <property type="entry name" value="PEP5"/>
    <property type="match status" value="1"/>
</dbReference>
<dbReference type="Gene3D" id="1.20.1250.20">
    <property type="entry name" value="MFS general substrate transporter like domains"/>
    <property type="match status" value="1"/>
</dbReference>
<feature type="transmembrane region" description="Helical" evidence="6">
    <location>
        <begin position="109"/>
        <end position="127"/>
    </location>
</feature>
<evidence type="ECO:0000256" key="1">
    <source>
        <dbReference type="ARBA" id="ARBA00004141"/>
    </source>
</evidence>
<comment type="caution">
    <text evidence="7">The sequence shown here is derived from an EMBL/GenBank/DDBJ whole genome shotgun (WGS) entry which is preliminary data.</text>
</comment>
<keyword evidence="5 6" id="KW-0472">Membrane</keyword>
<keyword evidence="4 6" id="KW-1133">Transmembrane helix</keyword>
<proteinExistence type="predicted"/>
<dbReference type="InterPro" id="IPR036259">
    <property type="entry name" value="MFS_trans_sf"/>
</dbReference>
<evidence type="ECO:0000256" key="2">
    <source>
        <dbReference type="ARBA" id="ARBA00022448"/>
    </source>
</evidence>
<evidence type="ECO:0000256" key="5">
    <source>
        <dbReference type="ARBA" id="ARBA00023136"/>
    </source>
</evidence>
<reference evidence="7 8" key="1">
    <citation type="submission" date="2023-08" db="EMBL/GenBank/DDBJ databases">
        <title>Black Yeasts Isolated from many extreme environments.</title>
        <authorList>
            <person name="Coleine C."/>
            <person name="Stajich J.E."/>
            <person name="Selbmann L."/>
        </authorList>
    </citation>
    <scope>NUCLEOTIDE SEQUENCE [LARGE SCALE GENOMIC DNA]</scope>
    <source>
        <strain evidence="7 8">CCFEE 5792</strain>
    </source>
</reference>
<evidence type="ECO:0000256" key="6">
    <source>
        <dbReference type="SAM" id="Phobius"/>
    </source>
</evidence>
<feature type="transmembrane region" description="Helical" evidence="6">
    <location>
        <begin position="159"/>
        <end position="179"/>
    </location>
</feature>
<evidence type="ECO:0000256" key="4">
    <source>
        <dbReference type="ARBA" id="ARBA00022989"/>
    </source>
</evidence>
<dbReference type="GO" id="GO:0022857">
    <property type="term" value="F:transmembrane transporter activity"/>
    <property type="evidence" value="ECO:0007669"/>
    <property type="project" value="InterPro"/>
</dbReference>
<feature type="transmembrane region" description="Helical" evidence="6">
    <location>
        <begin position="134"/>
        <end position="153"/>
    </location>
</feature>
<evidence type="ECO:0000313" key="7">
    <source>
        <dbReference type="EMBL" id="KAK5064312.1"/>
    </source>
</evidence>
<keyword evidence="2" id="KW-0813">Transport</keyword>
<dbReference type="GeneID" id="89968367"/>
<evidence type="ECO:0000256" key="3">
    <source>
        <dbReference type="ARBA" id="ARBA00022692"/>
    </source>
</evidence>
<dbReference type="Pfam" id="PF06609">
    <property type="entry name" value="TRI12"/>
    <property type="match status" value="1"/>
</dbReference>
<keyword evidence="8" id="KW-1185">Reference proteome</keyword>
<gene>
    <name evidence="7" type="ORF">LTR84_000145</name>
</gene>
<feature type="transmembrane region" description="Helical" evidence="6">
    <location>
        <begin position="26"/>
        <end position="45"/>
    </location>
</feature>
<name>A0AAV9NT98_9EURO</name>
<feature type="transmembrane region" description="Helical" evidence="6">
    <location>
        <begin position="287"/>
        <end position="307"/>
    </location>
</feature>
<dbReference type="PANTHER" id="PTHR23501">
    <property type="entry name" value="MAJOR FACILITATOR SUPERFAMILY"/>
    <property type="match status" value="1"/>
</dbReference>
<sequence>MAEGLSVFLAGLNLGGGLYAWSDVRVLATVITGVVVLVGFLLYEWRGTKTGILHHEIFTGTDGTGRTAAISMFLIVVEAMMATAYYLFYPVQTTALFDTEPMKVVARQEAFWVGCIIGSVLFGYWSTKYKTIRAPLAGGFFIFSCAMVGFSTIQPGHSVNAIAFATMSGFGFGVVLILVVAGVQLCTPHHLIATSTAVVTTSRAAAGAIALAMYAAVFRTRIEEKLPAYIAEAAVANGLSPDSVPTFVGAFLSNDTVVLSNTTGVTTALIAASVVATKQAYADSLRIVFIMAIPFGVTALAACYFLADINKLMNYGVDAPVETLHAKHHQDVEDHRE</sequence>